<reference evidence="3" key="1">
    <citation type="journal article" date="2019" name="Int. J. Syst. Evol. Microbiol.">
        <title>The Global Catalogue of Microorganisms (GCM) 10K type strain sequencing project: providing services to taxonomists for standard genome sequencing and annotation.</title>
        <authorList>
            <consortium name="The Broad Institute Genomics Platform"/>
            <consortium name="The Broad Institute Genome Sequencing Center for Infectious Disease"/>
            <person name="Wu L."/>
            <person name="Ma J."/>
        </authorList>
    </citation>
    <scope>NUCLEOTIDE SEQUENCE [LARGE SCALE GENOMIC DNA]</scope>
    <source>
        <strain evidence="3">JCM 12696</strain>
    </source>
</reference>
<dbReference type="InterPro" id="IPR008257">
    <property type="entry name" value="Pept_M19"/>
</dbReference>
<dbReference type="PANTHER" id="PTHR10443">
    <property type="entry name" value="MICROSOMAL DIPEPTIDASE"/>
    <property type="match status" value="1"/>
</dbReference>
<name>A0ABP4FMC5_9ACTN</name>
<evidence type="ECO:0000313" key="3">
    <source>
        <dbReference type="Proteomes" id="UP001501371"/>
    </source>
</evidence>
<evidence type="ECO:0000256" key="1">
    <source>
        <dbReference type="SAM" id="MobiDB-lite"/>
    </source>
</evidence>
<dbReference type="CDD" id="cd01301">
    <property type="entry name" value="rDP_like"/>
    <property type="match status" value="1"/>
</dbReference>
<protein>
    <submittedName>
        <fullName evidence="2">Dipeptidase</fullName>
    </submittedName>
</protein>
<dbReference type="Pfam" id="PF01244">
    <property type="entry name" value="Peptidase_M19"/>
    <property type="match status" value="1"/>
</dbReference>
<dbReference type="InterPro" id="IPR032466">
    <property type="entry name" value="Metal_Hydrolase"/>
</dbReference>
<keyword evidence="3" id="KW-1185">Reference proteome</keyword>
<gene>
    <name evidence="2" type="ORF">GCM10009654_56160</name>
</gene>
<comment type="caution">
    <text evidence="2">The sequence shown here is derived from an EMBL/GenBank/DDBJ whole genome shotgun (WGS) entry which is preliminary data.</text>
</comment>
<sequence>MTGGAATAGGTGAAGGTGSGVGSGTDSGTETRAATMTGVETDGVAEHRASSVYLEQARELLAGHPVVDGHNDLPWALREHVRYDLDRLDIAHDLTGRLHTDIARLRRGGVGAQFWSVYVQSDQAGDDAVSATLEQIDVVARLLERYPDDLARALTADDMERARREGRIASLMGAEGGHSINNSLATLRAFHTLGVRYMTLTHNDNIAWADSATDEPGVGGLSAFGREVVREMNRIGMLVDLSHVAATTMRDALDATDAPVIFSHSSARAVCDHPRNIPDDVLERLPANGGVAMVTFVPKFVLPAAVAWTVAADENMRAHGLHHLDTTPEGMAVHRAFEEAHPRPRATVATVADHLDHMREAAGVDHIGIGGDYDGTAFTPAGLEDVSGYPNLIAELLARKWSRPDLAKLTWGNAVRVLGAAEDVARGLRTERGPSRATLTELDGGGAF</sequence>
<dbReference type="PROSITE" id="PS51365">
    <property type="entry name" value="RENAL_DIPEPTIDASE_2"/>
    <property type="match status" value="1"/>
</dbReference>
<proteinExistence type="predicted"/>
<evidence type="ECO:0000313" key="2">
    <source>
        <dbReference type="EMBL" id="GAA1191521.1"/>
    </source>
</evidence>
<accession>A0ABP4FMC5</accession>
<dbReference type="EMBL" id="BAAAKV010000064">
    <property type="protein sequence ID" value="GAA1191521.1"/>
    <property type="molecule type" value="Genomic_DNA"/>
</dbReference>
<organism evidence="2 3">
    <name type="scientific">Streptomyces hebeiensis</name>
    <dbReference type="NCBI Taxonomy" id="229486"/>
    <lineage>
        <taxon>Bacteria</taxon>
        <taxon>Bacillati</taxon>
        <taxon>Actinomycetota</taxon>
        <taxon>Actinomycetes</taxon>
        <taxon>Kitasatosporales</taxon>
        <taxon>Streptomycetaceae</taxon>
        <taxon>Streptomyces</taxon>
    </lineage>
</organism>
<dbReference type="Proteomes" id="UP001501371">
    <property type="component" value="Unassembled WGS sequence"/>
</dbReference>
<feature type="compositionally biased region" description="Gly residues" evidence="1">
    <location>
        <begin position="1"/>
        <end position="25"/>
    </location>
</feature>
<dbReference type="PANTHER" id="PTHR10443:SF12">
    <property type="entry name" value="DIPEPTIDASE"/>
    <property type="match status" value="1"/>
</dbReference>
<feature type="region of interest" description="Disordered" evidence="1">
    <location>
        <begin position="1"/>
        <end position="30"/>
    </location>
</feature>
<dbReference type="SUPFAM" id="SSF51556">
    <property type="entry name" value="Metallo-dependent hydrolases"/>
    <property type="match status" value="1"/>
</dbReference>
<dbReference type="Gene3D" id="3.20.20.140">
    <property type="entry name" value="Metal-dependent hydrolases"/>
    <property type="match status" value="1"/>
</dbReference>